<dbReference type="HOGENOM" id="CLU_101503_0_0_1"/>
<keyword evidence="2" id="KW-1185">Reference proteome</keyword>
<dbReference type="Proteomes" id="UP000002866">
    <property type="component" value="Chromosome 1"/>
</dbReference>
<dbReference type="EMBL" id="HE806316">
    <property type="protein sequence ID" value="CCH58590.1"/>
    <property type="molecule type" value="Genomic_DNA"/>
</dbReference>
<protein>
    <submittedName>
        <fullName evidence="1">Uncharacterized protein</fullName>
    </submittedName>
</protein>
<dbReference type="STRING" id="1071380.I2GWT8"/>
<dbReference type="OMA" id="YELENEW"/>
<accession>I2GWT8</accession>
<evidence type="ECO:0000313" key="2">
    <source>
        <dbReference type="Proteomes" id="UP000002866"/>
    </source>
</evidence>
<proteinExistence type="predicted"/>
<name>I2GWT8_HENB6</name>
<dbReference type="InParanoid" id="I2GWT8"/>
<dbReference type="GO" id="GO:0000776">
    <property type="term" value="C:kinetochore"/>
    <property type="evidence" value="ECO:0007669"/>
    <property type="project" value="EnsemblFungi"/>
</dbReference>
<sequence length="239" mass="27856">MSDLYSIINNYIDEAIVTKDPLEIYRSKLNEIGVPPDIQENLLREYQQKREDAIKPTEKDKIVQTIYDNEMAFRKEQLENINTLMGDLPKYLIGKEINQLSEDSSLSVSLRNLMYDIQKLPKMDIDMTDNESDTDEEDDITLDEYNNFRSILIQKCQAILYGENHLHEILEQIKTFEQLSQDIKDNGGTDINTYLKEYNEQLKIALKELQDLLEESLKKADGNPVKQQALKDIICHSMM</sequence>
<reference evidence="1 2" key="1">
    <citation type="journal article" date="2011" name="Proc. Natl. Acad. Sci. U.S.A.">
        <title>Evolutionary erosion of yeast sex chromosomes by mating-type switching accidents.</title>
        <authorList>
            <person name="Gordon J.L."/>
            <person name="Armisen D."/>
            <person name="Proux-Wera E."/>
            <person name="Oheigeartaigh S.S."/>
            <person name="Byrne K.P."/>
            <person name="Wolfe K.H."/>
        </authorList>
    </citation>
    <scope>NUCLEOTIDE SEQUENCE [LARGE SCALE GENOMIC DNA]</scope>
    <source>
        <strain evidence="2">ATCC 34711 / CBS 6284 / DSM 70876 / NBRC 10599 / NRRL Y-10934 / UCD 77-7</strain>
    </source>
</reference>
<dbReference type="AlphaFoldDB" id="I2GWT8"/>
<dbReference type="GeneID" id="14493639"/>
<dbReference type="OrthoDB" id="4067856at2759"/>
<evidence type="ECO:0000313" key="1">
    <source>
        <dbReference type="EMBL" id="CCH58590.1"/>
    </source>
</evidence>
<dbReference type="RefSeq" id="XP_004178109.1">
    <property type="nucleotide sequence ID" value="XM_004178061.1"/>
</dbReference>
<dbReference type="eggNOG" id="ENOG502S64F">
    <property type="taxonomic scope" value="Eukaryota"/>
</dbReference>
<dbReference type="FunCoup" id="I2GWT8">
    <property type="interactions" value="61"/>
</dbReference>
<organism evidence="1 2">
    <name type="scientific">Henningerozyma blattae (strain ATCC 34711 / CBS 6284 / DSM 70876 / NBRC 10599 / NRRL Y-10934 / UCD 77-7)</name>
    <name type="common">Yeast</name>
    <name type="synonym">Tetrapisispora blattae</name>
    <dbReference type="NCBI Taxonomy" id="1071380"/>
    <lineage>
        <taxon>Eukaryota</taxon>
        <taxon>Fungi</taxon>
        <taxon>Dikarya</taxon>
        <taxon>Ascomycota</taxon>
        <taxon>Saccharomycotina</taxon>
        <taxon>Saccharomycetes</taxon>
        <taxon>Saccharomycetales</taxon>
        <taxon>Saccharomycetaceae</taxon>
        <taxon>Henningerozyma</taxon>
    </lineage>
</organism>
<gene>
    <name evidence="1" type="primary">TBLA0A08000</name>
    <name evidence="1" type="ORF">TBLA_0A08000</name>
</gene>
<dbReference type="KEGG" id="tbl:TBLA_0A08000"/>